<dbReference type="EMBL" id="CP002360">
    <property type="protein sequence ID" value="AEE95830.1"/>
    <property type="molecule type" value="Genomic_DNA"/>
</dbReference>
<protein>
    <recommendedName>
        <fullName evidence="4">V-type proton ATPase subunit E</fullName>
    </recommendedName>
    <alternativeName>
        <fullName evidence="4">V-ATPase subunit E</fullName>
    </alternativeName>
</protein>
<reference evidence="6" key="1">
    <citation type="submission" date="2010-11" db="EMBL/GenBank/DDBJ databases">
        <title>The complete genome of Mahella australiensis DSM 15567.</title>
        <authorList>
            <consortium name="US DOE Joint Genome Institute (JGI-PGF)"/>
            <person name="Lucas S."/>
            <person name="Copeland A."/>
            <person name="Lapidus A."/>
            <person name="Bruce D."/>
            <person name="Goodwin L."/>
            <person name="Pitluck S."/>
            <person name="Kyrpides N."/>
            <person name="Mavromatis K."/>
            <person name="Pagani I."/>
            <person name="Ivanova N."/>
            <person name="Teshima H."/>
            <person name="Brettin T."/>
            <person name="Detter J.C."/>
            <person name="Han C."/>
            <person name="Tapia R."/>
            <person name="Land M."/>
            <person name="Hauser L."/>
            <person name="Markowitz V."/>
            <person name="Cheng J.-F."/>
            <person name="Hugenholtz P."/>
            <person name="Woyke T."/>
            <person name="Wu D."/>
            <person name="Spring S."/>
            <person name="Pukall R."/>
            <person name="Steenblock K."/>
            <person name="Schneider S."/>
            <person name="Klenk H.-P."/>
            <person name="Eisen J.A."/>
        </authorList>
    </citation>
    <scope>NUCLEOTIDE SEQUENCE [LARGE SCALE GENOMIC DNA]</scope>
    <source>
        <strain evidence="6">DSM 15567 / CIP 107919 / 50-1 BON</strain>
    </source>
</reference>
<keyword evidence="6" id="KW-1185">Reference proteome</keyword>
<evidence type="ECO:0000256" key="4">
    <source>
        <dbReference type="HAMAP-Rule" id="MF_00311"/>
    </source>
</evidence>
<dbReference type="AlphaFoldDB" id="F4A012"/>
<dbReference type="GO" id="GO:0033178">
    <property type="term" value="C:proton-transporting two-sector ATPase complex, catalytic domain"/>
    <property type="evidence" value="ECO:0007669"/>
    <property type="project" value="InterPro"/>
</dbReference>
<dbReference type="OrthoDB" id="1749765at2"/>
<dbReference type="HOGENOM" id="CLU_105846_0_0_9"/>
<dbReference type="InterPro" id="IPR038495">
    <property type="entry name" value="ATPase_E_C"/>
</dbReference>
<keyword evidence="4" id="KW-0375">Hydrogen ion transport</keyword>
<keyword evidence="3 4" id="KW-0406">Ion transport</keyword>
<keyword evidence="2 4" id="KW-0813">Transport</keyword>
<evidence type="ECO:0000256" key="3">
    <source>
        <dbReference type="ARBA" id="ARBA00023065"/>
    </source>
</evidence>
<comment type="similarity">
    <text evidence="1 4">Belongs to the V-ATPase E subunit family.</text>
</comment>
<comment type="function">
    <text evidence="4">Produces ATP from ADP in the presence of a proton gradient across the membrane.</text>
</comment>
<evidence type="ECO:0000313" key="5">
    <source>
        <dbReference type="EMBL" id="AEE95830.1"/>
    </source>
</evidence>
<reference evidence="5 6" key="2">
    <citation type="journal article" date="2011" name="Stand. Genomic Sci.">
        <title>Complete genome sequence of Mahella australiensis type strain (50-1 BON).</title>
        <authorList>
            <person name="Sikorski J."/>
            <person name="Teshima H."/>
            <person name="Nolan M."/>
            <person name="Lucas S."/>
            <person name="Hammon N."/>
            <person name="Deshpande S."/>
            <person name="Cheng J.F."/>
            <person name="Pitluck S."/>
            <person name="Liolios K."/>
            <person name="Pagani I."/>
            <person name="Ivanova N."/>
            <person name="Huntemann M."/>
            <person name="Mavromatis K."/>
            <person name="Ovchinikova G."/>
            <person name="Pati A."/>
            <person name="Tapia R."/>
            <person name="Han C."/>
            <person name="Goodwin L."/>
            <person name="Chen A."/>
            <person name="Palaniappan K."/>
            <person name="Land M."/>
            <person name="Hauser L."/>
            <person name="Ngatchou-Djao O.D."/>
            <person name="Rohde M."/>
            <person name="Pukall R."/>
            <person name="Spring S."/>
            <person name="Abt B."/>
            <person name="Goker M."/>
            <person name="Detter J.C."/>
            <person name="Woyke T."/>
            <person name="Bristow J."/>
            <person name="Markowitz V."/>
            <person name="Hugenholtz P."/>
            <person name="Eisen J.A."/>
            <person name="Kyrpides N.C."/>
            <person name="Klenk H.P."/>
            <person name="Lapidus A."/>
        </authorList>
    </citation>
    <scope>NUCLEOTIDE SEQUENCE [LARGE SCALE GENOMIC DNA]</scope>
    <source>
        <strain evidence="6">DSM 15567 / CIP 107919 / 50-1 BON</strain>
    </source>
</reference>
<accession>F4A012</accession>
<dbReference type="GO" id="GO:0042777">
    <property type="term" value="P:proton motive force-driven plasma membrane ATP synthesis"/>
    <property type="evidence" value="ECO:0007669"/>
    <property type="project" value="UniProtKB-UniRule"/>
</dbReference>
<dbReference type="Gene3D" id="3.30.2320.30">
    <property type="entry name" value="ATP synthase, E subunit, C-terminal"/>
    <property type="match status" value="1"/>
</dbReference>
<dbReference type="KEGG" id="mas:Mahau_0627"/>
<dbReference type="GO" id="GO:0046961">
    <property type="term" value="F:proton-transporting ATPase activity, rotational mechanism"/>
    <property type="evidence" value="ECO:0007669"/>
    <property type="project" value="InterPro"/>
</dbReference>
<evidence type="ECO:0000256" key="1">
    <source>
        <dbReference type="ARBA" id="ARBA00005901"/>
    </source>
</evidence>
<proteinExistence type="inferred from homology"/>
<organism evidence="5 6">
    <name type="scientific">Mahella australiensis (strain DSM 15567 / CIP 107919 / 50-1 BON)</name>
    <dbReference type="NCBI Taxonomy" id="697281"/>
    <lineage>
        <taxon>Bacteria</taxon>
        <taxon>Bacillati</taxon>
        <taxon>Bacillota</taxon>
        <taxon>Clostridia</taxon>
        <taxon>Thermoanaerobacterales</taxon>
        <taxon>Thermoanaerobacterales Family IV. Incertae Sedis</taxon>
        <taxon>Mahella</taxon>
    </lineage>
</organism>
<dbReference type="GO" id="GO:0046933">
    <property type="term" value="F:proton-transporting ATP synthase activity, rotational mechanism"/>
    <property type="evidence" value="ECO:0007669"/>
    <property type="project" value="UniProtKB-UniRule"/>
</dbReference>
<dbReference type="GO" id="GO:0005524">
    <property type="term" value="F:ATP binding"/>
    <property type="evidence" value="ECO:0007669"/>
    <property type="project" value="UniProtKB-UniRule"/>
</dbReference>
<name>F4A012_MAHA5</name>
<evidence type="ECO:0000313" key="6">
    <source>
        <dbReference type="Proteomes" id="UP000008457"/>
    </source>
</evidence>
<dbReference type="HAMAP" id="MF_00311">
    <property type="entry name" value="ATP_synth_E_arch"/>
    <property type="match status" value="1"/>
</dbReference>
<dbReference type="Gene3D" id="1.20.5.620">
    <property type="entry name" value="F1F0 ATP synthase subunit B, membrane domain"/>
    <property type="match status" value="1"/>
</dbReference>
<dbReference type="SUPFAM" id="SSF160527">
    <property type="entry name" value="V-type ATPase subunit E-like"/>
    <property type="match status" value="1"/>
</dbReference>
<keyword evidence="4" id="KW-0066">ATP synthesis</keyword>
<dbReference type="RefSeq" id="WP_013780263.1">
    <property type="nucleotide sequence ID" value="NC_015520.1"/>
</dbReference>
<gene>
    <name evidence="4" type="primary">atpE</name>
    <name evidence="5" type="ordered locus">Mahau_0627</name>
</gene>
<sequence length="202" mass="22797">MAGIDSIIRRIEDDARDKAEQILNDARVEADDIVDAARKKAHDIESSILSEAESDAAEVKRRMHMAAQLRMRKDILAAKQEMIDKAFEQALQRIEAMDAEHYNQYIKRWILSSDIDGDEEIIISAADRGRITPEFIALINEELKAAGKIGSMFLSEEHRDIRGGFVLRKGGIEINSSVEALVRMDRDELESDIARALFGEVE</sequence>
<evidence type="ECO:0000256" key="2">
    <source>
        <dbReference type="ARBA" id="ARBA00022448"/>
    </source>
</evidence>
<dbReference type="Pfam" id="PF01991">
    <property type="entry name" value="vATP-synt_E"/>
    <property type="match status" value="1"/>
</dbReference>
<dbReference type="eggNOG" id="COG1390">
    <property type="taxonomic scope" value="Bacteria"/>
</dbReference>
<dbReference type="Proteomes" id="UP000008457">
    <property type="component" value="Chromosome"/>
</dbReference>
<dbReference type="STRING" id="697281.Mahau_0627"/>
<dbReference type="InterPro" id="IPR002842">
    <property type="entry name" value="ATPase_V1_Esu"/>
</dbReference>